<sequence>MPMKPDERIAMLARIGYLARAIIYFALGYLSLATGRAEGTTSVLSPLSRIPGGEALTAALAIGLTAYGLFRLYGAYVDLEADGDDAKGIAKRAGHALSGFAHFGLAYGAASLFAWGTQPDDGAAGRDATAYALGLPFGWAILIVVGIGFSIAAFAQAEKAWSANFMRLLTRDAPHWSEVVGRIGYAARAAVFAAIAWAMVDLGRSGQADEVGFQDALAAYDGRGWLFAGVAGGLMLFGVFSLVMARYRDVCDTAWVRKLTA</sequence>
<feature type="domain" description="DUF1206" evidence="2">
    <location>
        <begin position="183"/>
        <end position="248"/>
    </location>
</feature>
<feature type="transmembrane region" description="Helical" evidence="1">
    <location>
        <begin position="12"/>
        <end position="35"/>
    </location>
</feature>
<feature type="transmembrane region" description="Helical" evidence="1">
    <location>
        <begin position="55"/>
        <end position="76"/>
    </location>
</feature>
<dbReference type="Pfam" id="PF06724">
    <property type="entry name" value="DUF1206"/>
    <property type="match status" value="3"/>
</dbReference>
<evidence type="ECO:0000256" key="1">
    <source>
        <dbReference type="SAM" id="Phobius"/>
    </source>
</evidence>
<protein>
    <recommendedName>
        <fullName evidence="2">DUF1206 domain-containing protein</fullName>
    </recommendedName>
</protein>
<feature type="transmembrane region" description="Helical" evidence="1">
    <location>
        <begin position="97"/>
        <end position="117"/>
    </location>
</feature>
<evidence type="ECO:0000259" key="2">
    <source>
        <dbReference type="Pfam" id="PF06724"/>
    </source>
</evidence>
<proteinExistence type="predicted"/>
<feature type="domain" description="DUF1206" evidence="2">
    <location>
        <begin position="15"/>
        <end position="77"/>
    </location>
</feature>
<evidence type="ECO:0000313" key="3">
    <source>
        <dbReference type="EMBL" id="HCB76277.1"/>
    </source>
</evidence>
<feature type="transmembrane region" description="Helical" evidence="1">
    <location>
        <begin position="225"/>
        <end position="245"/>
    </location>
</feature>
<keyword evidence="1" id="KW-1133">Transmembrane helix</keyword>
<keyword evidence="1" id="KW-0472">Membrane</keyword>
<name>A0A3D0WBY8_9SPHN</name>
<feature type="transmembrane region" description="Helical" evidence="1">
    <location>
        <begin position="137"/>
        <end position="158"/>
    </location>
</feature>
<evidence type="ECO:0000313" key="4">
    <source>
        <dbReference type="Proteomes" id="UP000262699"/>
    </source>
</evidence>
<gene>
    <name evidence="3" type="ORF">DEP91_08900</name>
</gene>
<keyword evidence="1" id="KW-0812">Transmembrane</keyword>
<feature type="domain" description="DUF1206" evidence="2">
    <location>
        <begin position="93"/>
        <end position="162"/>
    </location>
</feature>
<dbReference type="EMBL" id="DOYJ01000247">
    <property type="protein sequence ID" value="HCB76277.1"/>
    <property type="molecule type" value="Genomic_DNA"/>
</dbReference>
<feature type="transmembrane region" description="Helical" evidence="1">
    <location>
        <begin position="179"/>
        <end position="200"/>
    </location>
</feature>
<dbReference type="InterPro" id="IPR009597">
    <property type="entry name" value="DUF1206"/>
</dbReference>
<reference evidence="3 4" key="1">
    <citation type="journal article" date="2018" name="Nat. Biotechnol.">
        <title>A standardized bacterial taxonomy based on genome phylogeny substantially revises the tree of life.</title>
        <authorList>
            <person name="Parks D.H."/>
            <person name="Chuvochina M."/>
            <person name="Waite D.W."/>
            <person name="Rinke C."/>
            <person name="Skarshewski A."/>
            <person name="Chaumeil P.A."/>
            <person name="Hugenholtz P."/>
        </authorList>
    </citation>
    <scope>NUCLEOTIDE SEQUENCE [LARGE SCALE GENOMIC DNA]</scope>
    <source>
        <strain evidence="3">UBA9015</strain>
    </source>
</reference>
<organism evidence="3 4">
    <name type="scientific">Sphingomonas bacterium</name>
    <dbReference type="NCBI Taxonomy" id="1895847"/>
    <lineage>
        <taxon>Bacteria</taxon>
        <taxon>Pseudomonadati</taxon>
        <taxon>Pseudomonadota</taxon>
        <taxon>Alphaproteobacteria</taxon>
        <taxon>Sphingomonadales</taxon>
        <taxon>Sphingomonadaceae</taxon>
        <taxon>Sphingomonas</taxon>
    </lineage>
</organism>
<dbReference type="AlphaFoldDB" id="A0A3D0WBY8"/>
<dbReference type="Proteomes" id="UP000262699">
    <property type="component" value="Unassembled WGS sequence"/>
</dbReference>
<comment type="caution">
    <text evidence="3">The sequence shown here is derived from an EMBL/GenBank/DDBJ whole genome shotgun (WGS) entry which is preliminary data.</text>
</comment>
<accession>A0A3D0WBY8</accession>